<evidence type="ECO:0000313" key="11">
    <source>
        <dbReference type="EMBL" id="KAK7279085.1"/>
    </source>
</evidence>
<evidence type="ECO:0000256" key="9">
    <source>
        <dbReference type="SAM" id="MobiDB-lite"/>
    </source>
</evidence>
<feature type="domain" description="AP2/ERF" evidence="10">
    <location>
        <begin position="133"/>
        <end position="191"/>
    </location>
</feature>
<protein>
    <recommendedName>
        <fullName evidence="10">AP2/ERF domain-containing protein</fullName>
    </recommendedName>
</protein>
<gene>
    <name evidence="11" type="ORF">RJT34_24129</name>
</gene>
<comment type="caution">
    <text evidence="11">The sequence shown here is derived from an EMBL/GenBank/DDBJ whole genome shotgun (WGS) entry which is preliminary data.</text>
</comment>
<keyword evidence="7" id="KW-0539">Nucleus</keyword>
<evidence type="ECO:0000256" key="6">
    <source>
        <dbReference type="ARBA" id="ARBA00023163"/>
    </source>
</evidence>
<dbReference type="CDD" id="cd00018">
    <property type="entry name" value="AP2"/>
    <property type="match status" value="1"/>
</dbReference>
<dbReference type="PRINTS" id="PR00367">
    <property type="entry name" value="ETHRSPELEMNT"/>
</dbReference>
<dbReference type="PANTHER" id="PTHR31190:SF499">
    <property type="entry name" value="ETHYLENE-RESPONSIVE TRANSCRIPTION FACTOR ERF105"/>
    <property type="match status" value="1"/>
</dbReference>
<dbReference type="AlphaFoldDB" id="A0AAN9IIZ7"/>
<dbReference type="SMART" id="SM00380">
    <property type="entry name" value="AP2"/>
    <property type="match status" value="1"/>
</dbReference>
<dbReference type="GO" id="GO:0000976">
    <property type="term" value="F:transcription cis-regulatory region binding"/>
    <property type="evidence" value="ECO:0007669"/>
    <property type="project" value="UniProtKB-ARBA"/>
</dbReference>
<comment type="similarity">
    <text evidence="8">Belongs to the AP2/ERF transcription factor family. ERF subfamily.</text>
</comment>
<dbReference type="InterPro" id="IPR001471">
    <property type="entry name" value="AP2/ERF_dom"/>
</dbReference>
<feature type="region of interest" description="Disordered" evidence="9">
    <location>
        <begin position="115"/>
        <end position="136"/>
    </location>
</feature>
<dbReference type="FunFam" id="3.30.730.10:FF:000001">
    <property type="entry name" value="Ethylene-responsive transcription factor 2"/>
    <property type="match status" value="1"/>
</dbReference>
<accession>A0AAN9IIZ7</accession>
<dbReference type="Gene3D" id="3.30.730.10">
    <property type="entry name" value="AP2/ERF domain"/>
    <property type="match status" value="1"/>
</dbReference>
<keyword evidence="12" id="KW-1185">Reference proteome</keyword>
<keyword evidence="4" id="KW-0238">DNA-binding</keyword>
<dbReference type="EMBL" id="JAYKXN010000006">
    <property type="protein sequence ID" value="KAK7279085.1"/>
    <property type="molecule type" value="Genomic_DNA"/>
</dbReference>
<feature type="region of interest" description="Disordered" evidence="9">
    <location>
        <begin position="213"/>
        <end position="238"/>
    </location>
</feature>
<dbReference type="Proteomes" id="UP001359559">
    <property type="component" value="Unassembled WGS sequence"/>
</dbReference>
<name>A0AAN9IIZ7_CLITE</name>
<evidence type="ECO:0000256" key="7">
    <source>
        <dbReference type="ARBA" id="ARBA00023242"/>
    </source>
</evidence>
<evidence type="ECO:0000256" key="5">
    <source>
        <dbReference type="ARBA" id="ARBA00023159"/>
    </source>
</evidence>
<evidence type="ECO:0000256" key="2">
    <source>
        <dbReference type="ARBA" id="ARBA00022745"/>
    </source>
</evidence>
<comment type="subcellular location">
    <subcellularLocation>
        <location evidence="1">Nucleus</location>
    </subcellularLocation>
</comment>
<sequence>MQTFESNPLDFEASFSYQPKQSSIPQNINFDHTLSVSDYFLLPQQQVQPQVPTSNNNNMFQMPQITSFSMPPRSSNLSNRKPSLKNITIPSMTSTMSQHIETTTTMYNNNQSCSVSSFSSNDGNNNTKKEEKHYRGVRRRPWGKFAAEIRDPNRKGSRVWLGTFDTALEAAKAYDRAAFKMRGSKAILNFPLEVGHDHECAVESSVSSCIKLGEKRERDDEKSEERKEGDNNNSNNKHVKIEECSPKGVCPLTPSCWKGFWDTDVMGTIFSVPPLSPLSPLMVV</sequence>
<keyword evidence="6" id="KW-0804">Transcription</keyword>
<evidence type="ECO:0000256" key="1">
    <source>
        <dbReference type="ARBA" id="ARBA00004123"/>
    </source>
</evidence>
<dbReference type="InterPro" id="IPR044808">
    <property type="entry name" value="ERF_plant"/>
</dbReference>
<dbReference type="InterPro" id="IPR036955">
    <property type="entry name" value="AP2/ERF_dom_sf"/>
</dbReference>
<dbReference type="GO" id="GO:0003700">
    <property type="term" value="F:DNA-binding transcription factor activity"/>
    <property type="evidence" value="ECO:0007669"/>
    <property type="project" value="InterPro"/>
</dbReference>
<evidence type="ECO:0000256" key="4">
    <source>
        <dbReference type="ARBA" id="ARBA00023125"/>
    </source>
</evidence>
<feature type="compositionally biased region" description="Low complexity" evidence="9">
    <location>
        <begin position="115"/>
        <end position="126"/>
    </location>
</feature>
<dbReference type="GO" id="GO:0006950">
    <property type="term" value="P:response to stress"/>
    <property type="evidence" value="ECO:0007669"/>
    <property type="project" value="UniProtKB-ARBA"/>
</dbReference>
<dbReference type="PROSITE" id="PS51032">
    <property type="entry name" value="AP2_ERF"/>
    <property type="match status" value="1"/>
</dbReference>
<evidence type="ECO:0000313" key="12">
    <source>
        <dbReference type="Proteomes" id="UP001359559"/>
    </source>
</evidence>
<dbReference type="Pfam" id="PF00847">
    <property type="entry name" value="AP2"/>
    <property type="match status" value="1"/>
</dbReference>
<evidence type="ECO:0000256" key="8">
    <source>
        <dbReference type="ARBA" id="ARBA00024343"/>
    </source>
</evidence>
<keyword evidence="3" id="KW-0805">Transcription regulation</keyword>
<organism evidence="11 12">
    <name type="scientific">Clitoria ternatea</name>
    <name type="common">Butterfly pea</name>
    <dbReference type="NCBI Taxonomy" id="43366"/>
    <lineage>
        <taxon>Eukaryota</taxon>
        <taxon>Viridiplantae</taxon>
        <taxon>Streptophyta</taxon>
        <taxon>Embryophyta</taxon>
        <taxon>Tracheophyta</taxon>
        <taxon>Spermatophyta</taxon>
        <taxon>Magnoliopsida</taxon>
        <taxon>eudicotyledons</taxon>
        <taxon>Gunneridae</taxon>
        <taxon>Pentapetalae</taxon>
        <taxon>rosids</taxon>
        <taxon>fabids</taxon>
        <taxon>Fabales</taxon>
        <taxon>Fabaceae</taxon>
        <taxon>Papilionoideae</taxon>
        <taxon>50 kb inversion clade</taxon>
        <taxon>NPAAA clade</taxon>
        <taxon>indigoferoid/millettioid clade</taxon>
        <taxon>Phaseoleae</taxon>
        <taxon>Clitoria</taxon>
    </lineage>
</organism>
<proteinExistence type="inferred from homology"/>
<dbReference type="SUPFAM" id="SSF54171">
    <property type="entry name" value="DNA-binding domain"/>
    <property type="match status" value="1"/>
</dbReference>
<keyword evidence="2" id="KW-0936">Ethylene signaling pathway</keyword>
<dbReference type="GO" id="GO:0009873">
    <property type="term" value="P:ethylene-activated signaling pathway"/>
    <property type="evidence" value="ECO:0007669"/>
    <property type="project" value="UniProtKB-KW"/>
</dbReference>
<evidence type="ECO:0000259" key="10">
    <source>
        <dbReference type="PROSITE" id="PS51032"/>
    </source>
</evidence>
<feature type="compositionally biased region" description="Basic and acidic residues" evidence="9">
    <location>
        <begin position="213"/>
        <end position="230"/>
    </location>
</feature>
<evidence type="ECO:0000256" key="3">
    <source>
        <dbReference type="ARBA" id="ARBA00023015"/>
    </source>
</evidence>
<dbReference type="InterPro" id="IPR016177">
    <property type="entry name" value="DNA-bd_dom_sf"/>
</dbReference>
<dbReference type="GO" id="GO:0005634">
    <property type="term" value="C:nucleus"/>
    <property type="evidence" value="ECO:0007669"/>
    <property type="project" value="UniProtKB-SubCell"/>
</dbReference>
<dbReference type="PANTHER" id="PTHR31190">
    <property type="entry name" value="DNA-BINDING DOMAIN"/>
    <property type="match status" value="1"/>
</dbReference>
<keyword evidence="5" id="KW-0010">Activator</keyword>
<reference evidence="11 12" key="1">
    <citation type="submission" date="2024-01" db="EMBL/GenBank/DDBJ databases">
        <title>The genomes of 5 underutilized Papilionoideae crops provide insights into root nodulation and disease resistance.</title>
        <authorList>
            <person name="Yuan L."/>
        </authorList>
    </citation>
    <scope>NUCLEOTIDE SEQUENCE [LARGE SCALE GENOMIC DNA]</scope>
    <source>
        <strain evidence="11">LY-2023</strain>
        <tissue evidence="11">Leaf</tissue>
    </source>
</reference>